<dbReference type="InterPro" id="IPR011009">
    <property type="entry name" value="Kinase-like_dom_sf"/>
</dbReference>
<proteinExistence type="predicted"/>
<comment type="caution">
    <text evidence="4">The sequence shown here is derived from an EMBL/GenBank/DDBJ whole genome shotgun (WGS) entry which is preliminary data.</text>
</comment>
<protein>
    <recommendedName>
        <fullName evidence="3">Protein kinase domain-containing protein</fullName>
    </recommendedName>
</protein>
<dbReference type="PROSITE" id="PS50011">
    <property type="entry name" value="PROTEIN_KINASE_DOM"/>
    <property type="match status" value="1"/>
</dbReference>
<gene>
    <name evidence="4" type="ORF">SADUNF_Sadunf02G0003300</name>
</gene>
<accession>A0A835N5B8</accession>
<dbReference type="InterPro" id="IPR045274">
    <property type="entry name" value="WAK-like"/>
</dbReference>
<dbReference type="PANTHER" id="PTHR27005">
    <property type="entry name" value="WALL-ASSOCIATED RECEPTOR KINASE-LIKE 21"/>
    <property type="match status" value="1"/>
</dbReference>
<dbReference type="PANTHER" id="PTHR27005:SF308">
    <property type="entry name" value="NON-FUNCTIONAL PSEUDOKINASE ZRK2-RELATED"/>
    <property type="match status" value="1"/>
</dbReference>
<dbReference type="GO" id="GO:0005886">
    <property type="term" value="C:plasma membrane"/>
    <property type="evidence" value="ECO:0007669"/>
    <property type="project" value="TreeGrafter"/>
</dbReference>
<dbReference type="GO" id="GO:0007166">
    <property type="term" value="P:cell surface receptor signaling pathway"/>
    <property type="evidence" value="ECO:0007669"/>
    <property type="project" value="InterPro"/>
</dbReference>
<dbReference type="OrthoDB" id="75710at2759"/>
<keyword evidence="1" id="KW-0547">Nucleotide-binding</keyword>
<evidence type="ECO:0000256" key="1">
    <source>
        <dbReference type="ARBA" id="ARBA00022741"/>
    </source>
</evidence>
<dbReference type="GO" id="GO:0004674">
    <property type="term" value="F:protein serine/threonine kinase activity"/>
    <property type="evidence" value="ECO:0007669"/>
    <property type="project" value="TreeGrafter"/>
</dbReference>
<sequence>MRWYHGILERRLVFIKGFTRCTKEVHRDIVVSSQMSNHNNVLKVLGYCLGIPAEGESQAEDQVAGTAPFLDPVYFQTNFVTEKTDVYSFGVLLLVLITGRKTFQEEIYLINYVIDLVEQDRGKLGWGGGGAIDQQQQQAFLEVALRCTNPFSREDRPLMIEVAKELHRIERSMTAAP</sequence>
<dbReference type="InterPro" id="IPR001245">
    <property type="entry name" value="Ser-Thr/Tyr_kinase_cat_dom"/>
</dbReference>
<dbReference type="EMBL" id="JADGMS010000002">
    <property type="protein sequence ID" value="KAF9686574.1"/>
    <property type="molecule type" value="Genomic_DNA"/>
</dbReference>
<evidence type="ECO:0000256" key="2">
    <source>
        <dbReference type="ARBA" id="ARBA00022840"/>
    </source>
</evidence>
<reference evidence="4 5" key="1">
    <citation type="submission" date="2020-10" db="EMBL/GenBank/DDBJ databases">
        <title>Plant Genome Project.</title>
        <authorList>
            <person name="Zhang R.-G."/>
        </authorList>
    </citation>
    <scope>NUCLEOTIDE SEQUENCE [LARGE SCALE GENOMIC DNA]</scope>
    <source>
        <strain evidence="4">FAFU-HL-1</strain>
        <tissue evidence="4">Leaf</tissue>
    </source>
</reference>
<evidence type="ECO:0000313" key="5">
    <source>
        <dbReference type="Proteomes" id="UP000657918"/>
    </source>
</evidence>
<feature type="domain" description="Protein kinase" evidence="3">
    <location>
        <begin position="1"/>
        <end position="170"/>
    </location>
</feature>
<dbReference type="SUPFAM" id="SSF56112">
    <property type="entry name" value="Protein kinase-like (PK-like)"/>
    <property type="match status" value="1"/>
</dbReference>
<keyword evidence="2" id="KW-0067">ATP-binding</keyword>
<evidence type="ECO:0000259" key="3">
    <source>
        <dbReference type="PROSITE" id="PS50011"/>
    </source>
</evidence>
<dbReference type="Gene3D" id="1.10.510.10">
    <property type="entry name" value="Transferase(Phosphotransferase) domain 1"/>
    <property type="match status" value="1"/>
</dbReference>
<evidence type="ECO:0000313" key="4">
    <source>
        <dbReference type="EMBL" id="KAF9686574.1"/>
    </source>
</evidence>
<organism evidence="4 5">
    <name type="scientific">Salix dunnii</name>
    <dbReference type="NCBI Taxonomy" id="1413687"/>
    <lineage>
        <taxon>Eukaryota</taxon>
        <taxon>Viridiplantae</taxon>
        <taxon>Streptophyta</taxon>
        <taxon>Embryophyta</taxon>
        <taxon>Tracheophyta</taxon>
        <taxon>Spermatophyta</taxon>
        <taxon>Magnoliopsida</taxon>
        <taxon>eudicotyledons</taxon>
        <taxon>Gunneridae</taxon>
        <taxon>Pentapetalae</taxon>
        <taxon>rosids</taxon>
        <taxon>fabids</taxon>
        <taxon>Malpighiales</taxon>
        <taxon>Salicaceae</taxon>
        <taxon>Saliceae</taxon>
        <taxon>Salix</taxon>
    </lineage>
</organism>
<dbReference type="GO" id="GO:0005524">
    <property type="term" value="F:ATP binding"/>
    <property type="evidence" value="ECO:0007669"/>
    <property type="project" value="UniProtKB-KW"/>
</dbReference>
<dbReference type="Proteomes" id="UP000657918">
    <property type="component" value="Unassembled WGS sequence"/>
</dbReference>
<dbReference type="InterPro" id="IPR000719">
    <property type="entry name" value="Prot_kinase_dom"/>
</dbReference>
<dbReference type="AlphaFoldDB" id="A0A835N5B8"/>
<keyword evidence="5" id="KW-1185">Reference proteome</keyword>
<name>A0A835N5B8_9ROSI</name>
<dbReference type="Pfam" id="PF07714">
    <property type="entry name" value="PK_Tyr_Ser-Thr"/>
    <property type="match status" value="1"/>
</dbReference>